<evidence type="ECO:0000256" key="11">
    <source>
        <dbReference type="RuleBase" id="RU367069"/>
    </source>
</evidence>
<evidence type="ECO:0000256" key="7">
    <source>
        <dbReference type="ARBA" id="ARBA00023002"/>
    </source>
</evidence>
<reference evidence="13 14" key="1">
    <citation type="journal article" date="2024" name="J. Plant Pathol.">
        <title>Sequence and assembly of the genome of Seiridium unicorne, isolate CBS 538.82, causal agent of cypress canker disease.</title>
        <authorList>
            <person name="Scali E."/>
            <person name="Rocca G.D."/>
            <person name="Danti R."/>
            <person name="Garbelotto M."/>
            <person name="Barberini S."/>
            <person name="Baroncelli R."/>
            <person name="Emiliani G."/>
        </authorList>
    </citation>
    <scope>NUCLEOTIDE SEQUENCE [LARGE SCALE GENOMIC DNA]</scope>
    <source>
        <strain evidence="13 14">BM-138-508</strain>
    </source>
</reference>
<proteinExistence type="inferred from homology"/>
<dbReference type="Gene3D" id="3.50.50.60">
    <property type="entry name" value="FAD/NAD(P)-binding domain"/>
    <property type="match status" value="1"/>
</dbReference>
<dbReference type="InterPro" id="IPR002937">
    <property type="entry name" value="Amino_oxidase"/>
</dbReference>
<comment type="catalytic activity">
    <reaction evidence="10 11">
        <text>protoporphyrinogen IX + 3 O2 = protoporphyrin IX + 3 H2O2</text>
        <dbReference type="Rhea" id="RHEA:25576"/>
        <dbReference type="ChEBI" id="CHEBI:15379"/>
        <dbReference type="ChEBI" id="CHEBI:16240"/>
        <dbReference type="ChEBI" id="CHEBI:57306"/>
        <dbReference type="ChEBI" id="CHEBI:57307"/>
        <dbReference type="EC" id="1.3.3.4"/>
    </reaction>
</comment>
<comment type="pathway">
    <text evidence="2 11">Porphyrin-containing compound metabolism; protoporphyrin-IX biosynthesis; protoporphyrin-IX from protoporphyrinogen-IX: step 1/1.</text>
</comment>
<dbReference type="Pfam" id="PF01593">
    <property type="entry name" value="Amino_oxidase"/>
    <property type="match status" value="1"/>
</dbReference>
<evidence type="ECO:0000313" key="14">
    <source>
        <dbReference type="Proteomes" id="UP001408356"/>
    </source>
</evidence>
<evidence type="ECO:0000256" key="8">
    <source>
        <dbReference type="ARBA" id="ARBA00023133"/>
    </source>
</evidence>
<keyword evidence="14" id="KW-1185">Reference proteome</keyword>
<name>A0ABR2VEC7_9PEZI</name>
<dbReference type="PANTHER" id="PTHR42923:SF3">
    <property type="entry name" value="PROTOPORPHYRINOGEN OXIDASE"/>
    <property type="match status" value="1"/>
</dbReference>
<evidence type="ECO:0000259" key="12">
    <source>
        <dbReference type="Pfam" id="PF01593"/>
    </source>
</evidence>
<evidence type="ECO:0000256" key="2">
    <source>
        <dbReference type="ARBA" id="ARBA00005073"/>
    </source>
</evidence>
<comment type="similarity">
    <text evidence="3 11">Belongs to the protoporphyrinogen/coproporphyrinogen oxidase family. Protoporphyrinogen oxidase subfamily.</text>
</comment>
<evidence type="ECO:0000256" key="5">
    <source>
        <dbReference type="ARBA" id="ARBA00022630"/>
    </source>
</evidence>
<organism evidence="13 14">
    <name type="scientific">Seiridium unicorne</name>
    <dbReference type="NCBI Taxonomy" id="138068"/>
    <lineage>
        <taxon>Eukaryota</taxon>
        <taxon>Fungi</taxon>
        <taxon>Dikarya</taxon>
        <taxon>Ascomycota</taxon>
        <taxon>Pezizomycotina</taxon>
        <taxon>Sordariomycetes</taxon>
        <taxon>Xylariomycetidae</taxon>
        <taxon>Amphisphaeriales</taxon>
        <taxon>Sporocadaceae</taxon>
        <taxon>Seiridium</taxon>
    </lineage>
</organism>
<evidence type="ECO:0000256" key="9">
    <source>
        <dbReference type="ARBA" id="ARBA00023244"/>
    </source>
</evidence>
<dbReference type="SUPFAM" id="SSF54373">
    <property type="entry name" value="FAD-linked reductases, C-terminal domain"/>
    <property type="match status" value="1"/>
</dbReference>
<keyword evidence="5 11" id="KW-0285">Flavoprotein</keyword>
<evidence type="ECO:0000256" key="6">
    <source>
        <dbReference type="ARBA" id="ARBA00022827"/>
    </source>
</evidence>
<comment type="caution">
    <text evidence="13">The sequence shown here is derived from an EMBL/GenBank/DDBJ whole genome shotgun (WGS) entry which is preliminary data.</text>
</comment>
<evidence type="ECO:0000256" key="1">
    <source>
        <dbReference type="ARBA" id="ARBA00002600"/>
    </source>
</evidence>
<dbReference type="NCBIfam" id="TIGR00562">
    <property type="entry name" value="proto_IX_ox"/>
    <property type="match status" value="1"/>
</dbReference>
<dbReference type="InterPro" id="IPR050464">
    <property type="entry name" value="Zeta_carotene_desat/Oxidored"/>
</dbReference>
<comment type="cofactor">
    <cofactor evidence="11">
        <name>FAD</name>
        <dbReference type="ChEBI" id="CHEBI:57692"/>
    </cofactor>
    <text evidence="11">Binds 1 FAD per subunit.</text>
</comment>
<keyword evidence="7 11" id="KW-0560">Oxidoreductase</keyword>
<accession>A0ABR2VEC7</accession>
<gene>
    <name evidence="13" type="ORF">SUNI508_13453</name>
</gene>
<dbReference type="EC" id="1.3.3.4" evidence="4 11"/>
<dbReference type="InterPro" id="IPR004572">
    <property type="entry name" value="Protoporphyrinogen_oxidase"/>
</dbReference>
<sequence>MEIAIVGGGITGLVTAYYAAHRFRSAHITIFEASSRLGGSIESTRLDVSSGSQSMRFLCEKGPRTLRVNAPRAAVTYELIQSLGLTSECLAVPNDSPVAGTRYVLYPKHLVGLPAVNSPAIRHVAFIPAPSRLGLSRMARYCCLIATEPLLRNMIPGAFRDVFIARRPEGLRDESIGQFVTRRWGSDFTDNFLSAIIHGLYAGDINQLSVKSLMPKMWELEKQAEIHRRRWGPLIGMGGVLREMMCRDQPQQAPLTVGTTSLRPFSSIIAATSDALCSQTNHHPLEGLRERLRNASVFSFKEGMESLPLALANALWNIPNVDIRLDQNVADVKTVRSTTNLQLSIDDKPQRYDRVIVTTPLRHLKTILPSLHPFSGIESPAVTVMVVTLCYATLHLNHPYQGFGYLIPQSVPLHWNPEKALGIIFDSDAMPGQDTGTTGTKITVIIGGHWWNANDDRQLPNEEQGILMARTLLKRHLGVTQVPIVSIATLRAHAIPQYTVGHSERMRDLHRSLRAGFDGRLRVAGCSYRGIGVHDCIFSAKSVVESLGADGLTGLESFDEG</sequence>
<dbReference type="PANTHER" id="PTHR42923">
    <property type="entry name" value="PROTOPORPHYRINOGEN OXIDASE"/>
    <property type="match status" value="1"/>
</dbReference>
<keyword evidence="6 11" id="KW-0274">FAD</keyword>
<feature type="domain" description="Amine oxidase" evidence="12">
    <location>
        <begin position="10"/>
        <end position="544"/>
    </location>
</feature>
<comment type="subcellular location">
    <subcellularLocation>
        <location evidence="11">Mitochondrion inner membrane</location>
    </subcellularLocation>
</comment>
<evidence type="ECO:0000256" key="4">
    <source>
        <dbReference type="ARBA" id="ARBA00012867"/>
    </source>
</evidence>
<evidence type="ECO:0000256" key="10">
    <source>
        <dbReference type="ARBA" id="ARBA00047554"/>
    </source>
</evidence>
<dbReference type="InterPro" id="IPR036188">
    <property type="entry name" value="FAD/NAD-bd_sf"/>
</dbReference>
<evidence type="ECO:0000256" key="3">
    <source>
        <dbReference type="ARBA" id="ARBA00010551"/>
    </source>
</evidence>
<comment type="function">
    <text evidence="1 11">Catalyzes the 6-electron oxidation of protoporphyrinogen-IX to form protoporphyrin-IX.</text>
</comment>
<dbReference type="Proteomes" id="UP001408356">
    <property type="component" value="Unassembled WGS sequence"/>
</dbReference>
<protein>
    <recommendedName>
        <fullName evidence="4 11">Protoporphyrinogen oxidase</fullName>
        <ecNumber evidence="4 11">1.3.3.4</ecNumber>
    </recommendedName>
</protein>
<keyword evidence="9 11" id="KW-0627">Porphyrin biosynthesis</keyword>
<dbReference type="SUPFAM" id="SSF51905">
    <property type="entry name" value="FAD/NAD(P)-binding domain"/>
    <property type="match status" value="1"/>
</dbReference>
<evidence type="ECO:0000313" key="13">
    <source>
        <dbReference type="EMBL" id="KAK9424800.1"/>
    </source>
</evidence>
<keyword evidence="8 11" id="KW-0350">Heme biosynthesis</keyword>
<dbReference type="EMBL" id="JARVKF010000031">
    <property type="protein sequence ID" value="KAK9424800.1"/>
    <property type="molecule type" value="Genomic_DNA"/>
</dbReference>